<reference evidence="3" key="2">
    <citation type="submission" date="2015-01" db="EMBL/GenBank/DDBJ databases">
        <title>Evolutionary Origins and Diversification of the Mycorrhizal Mutualists.</title>
        <authorList>
            <consortium name="DOE Joint Genome Institute"/>
            <consortium name="Mycorrhizal Genomics Consortium"/>
            <person name="Kohler A."/>
            <person name="Kuo A."/>
            <person name="Nagy L.G."/>
            <person name="Floudas D."/>
            <person name="Copeland A."/>
            <person name="Barry K.W."/>
            <person name="Cichocki N."/>
            <person name="Veneault-Fourrey C."/>
            <person name="LaButti K."/>
            <person name="Lindquist E.A."/>
            <person name="Lipzen A."/>
            <person name="Lundell T."/>
            <person name="Morin E."/>
            <person name="Murat C."/>
            <person name="Riley R."/>
            <person name="Ohm R."/>
            <person name="Sun H."/>
            <person name="Tunlid A."/>
            <person name="Henrissat B."/>
            <person name="Grigoriev I.V."/>
            <person name="Hibbett D.S."/>
            <person name="Martin F."/>
        </authorList>
    </citation>
    <scope>NUCLEOTIDE SEQUENCE [LARGE SCALE GENOMIC DNA]</scope>
    <source>
        <strain evidence="3">Ve08.2h10</strain>
    </source>
</reference>
<feature type="region of interest" description="Disordered" evidence="1">
    <location>
        <begin position="36"/>
        <end position="58"/>
    </location>
</feature>
<evidence type="ECO:0000313" key="2">
    <source>
        <dbReference type="EMBL" id="KIK94465.1"/>
    </source>
</evidence>
<gene>
    <name evidence="2" type="ORF">PAXRUDRAFT_447608</name>
</gene>
<dbReference type="AlphaFoldDB" id="A0A0D0E803"/>
<sequence length="84" mass="9298">MGRRCASRSGLKVARAKVALLQGCLHSGKILSFEKRQRPRMAGRTKPEWGEKAGPLKSTRPTYIPTGYLLQNAREKLSVEGGPY</sequence>
<keyword evidence="3" id="KW-1185">Reference proteome</keyword>
<protein>
    <submittedName>
        <fullName evidence="2">Uncharacterized protein</fullName>
    </submittedName>
</protein>
<reference evidence="2 3" key="1">
    <citation type="submission" date="2014-04" db="EMBL/GenBank/DDBJ databases">
        <authorList>
            <consortium name="DOE Joint Genome Institute"/>
            <person name="Kuo A."/>
            <person name="Kohler A."/>
            <person name="Jargeat P."/>
            <person name="Nagy L.G."/>
            <person name="Floudas D."/>
            <person name="Copeland A."/>
            <person name="Barry K.W."/>
            <person name="Cichocki N."/>
            <person name="Veneault-Fourrey C."/>
            <person name="LaButti K."/>
            <person name="Lindquist E.A."/>
            <person name="Lipzen A."/>
            <person name="Lundell T."/>
            <person name="Morin E."/>
            <person name="Murat C."/>
            <person name="Sun H."/>
            <person name="Tunlid A."/>
            <person name="Henrissat B."/>
            <person name="Grigoriev I.V."/>
            <person name="Hibbett D.S."/>
            <person name="Martin F."/>
            <person name="Nordberg H.P."/>
            <person name="Cantor M.N."/>
            <person name="Hua S.X."/>
        </authorList>
    </citation>
    <scope>NUCLEOTIDE SEQUENCE [LARGE SCALE GENOMIC DNA]</scope>
    <source>
        <strain evidence="2 3">Ve08.2h10</strain>
    </source>
</reference>
<evidence type="ECO:0000313" key="3">
    <source>
        <dbReference type="Proteomes" id="UP000054538"/>
    </source>
</evidence>
<name>A0A0D0E803_9AGAM</name>
<dbReference type="Proteomes" id="UP000054538">
    <property type="component" value="Unassembled WGS sequence"/>
</dbReference>
<evidence type="ECO:0000256" key="1">
    <source>
        <dbReference type="SAM" id="MobiDB-lite"/>
    </source>
</evidence>
<accession>A0A0D0E803</accession>
<dbReference type="HOGENOM" id="CLU_2528139_0_0_1"/>
<organism evidence="2 3">
    <name type="scientific">Paxillus rubicundulus Ve08.2h10</name>
    <dbReference type="NCBI Taxonomy" id="930991"/>
    <lineage>
        <taxon>Eukaryota</taxon>
        <taxon>Fungi</taxon>
        <taxon>Dikarya</taxon>
        <taxon>Basidiomycota</taxon>
        <taxon>Agaricomycotina</taxon>
        <taxon>Agaricomycetes</taxon>
        <taxon>Agaricomycetidae</taxon>
        <taxon>Boletales</taxon>
        <taxon>Paxilineae</taxon>
        <taxon>Paxillaceae</taxon>
        <taxon>Paxillus</taxon>
    </lineage>
</organism>
<dbReference type="InParanoid" id="A0A0D0E803"/>
<proteinExistence type="predicted"/>
<dbReference type="EMBL" id="KN825105">
    <property type="protein sequence ID" value="KIK94465.1"/>
    <property type="molecule type" value="Genomic_DNA"/>
</dbReference>